<gene>
    <name evidence="1" type="ORF">PPACK8108_LOCUS7890</name>
</gene>
<accession>A0AAV0AVS7</accession>
<dbReference type="EMBL" id="CALTRL010001563">
    <property type="protein sequence ID" value="CAH7673035.1"/>
    <property type="molecule type" value="Genomic_DNA"/>
</dbReference>
<proteinExistence type="predicted"/>
<dbReference type="Proteomes" id="UP001153365">
    <property type="component" value="Unassembled WGS sequence"/>
</dbReference>
<organism evidence="1 2">
    <name type="scientific">Phakopsora pachyrhizi</name>
    <name type="common">Asian soybean rust disease fungus</name>
    <dbReference type="NCBI Taxonomy" id="170000"/>
    <lineage>
        <taxon>Eukaryota</taxon>
        <taxon>Fungi</taxon>
        <taxon>Dikarya</taxon>
        <taxon>Basidiomycota</taxon>
        <taxon>Pucciniomycotina</taxon>
        <taxon>Pucciniomycetes</taxon>
        <taxon>Pucciniales</taxon>
        <taxon>Phakopsoraceae</taxon>
        <taxon>Phakopsora</taxon>
    </lineage>
</organism>
<reference evidence="1" key="1">
    <citation type="submission" date="2022-06" db="EMBL/GenBank/DDBJ databases">
        <authorList>
            <consortium name="SYNGENTA / RWTH Aachen University"/>
        </authorList>
    </citation>
    <scope>NUCLEOTIDE SEQUENCE</scope>
</reference>
<dbReference type="AlphaFoldDB" id="A0AAV0AVS7"/>
<comment type="caution">
    <text evidence="1">The sequence shown here is derived from an EMBL/GenBank/DDBJ whole genome shotgun (WGS) entry which is preliminary data.</text>
</comment>
<protein>
    <submittedName>
        <fullName evidence="1">Uncharacterized protein</fullName>
    </submittedName>
</protein>
<evidence type="ECO:0000313" key="1">
    <source>
        <dbReference type="EMBL" id="CAH7673035.1"/>
    </source>
</evidence>
<sequence length="216" mass="24475">MMNQTVSVRVSNLCRKISDHCPTALTPPDLGFLIATLAGAAAAFPYQEHDDLTLAPLVTPPPPPMGGPLSQFAIQSGHSPSEYLIKDYIIFFKKDIHKKHARDHKHKVHKIWKQDFNERIQVQGFVIGDIFAGIKHHFDITLPEVAYVKRDSKFWINNPYFAIKTVPANEPKASRASDVDIEYGAPWGLAQISHRHKLKFRTFYVYPFEDQGGLID</sequence>
<keyword evidence="2" id="KW-1185">Reference proteome</keyword>
<evidence type="ECO:0000313" key="2">
    <source>
        <dbReference type="Proteomes" id="UP001153365"/>
    </source>
</evidence>
<name>A0AAV0AVS7_PHAPC</name>